<comment type="similarity">
    <text evidence="1">Belongs to the complex I LYR family.</text>
</comment>
<dbReference type="EMBL" id="HBGF01040300">
    <property type="protein sequence ID" value="CAD9139682.1"/>
    <property type="molecule type" value="Transcribed_RNA"/>
</dbReference>
<dbReference type="PANTHER" id="PTHR14273">
    <property type="entry name" value="LYR MOTIF-CONTAINING PROTEIN 1"/>
    <property type="match status" value="1"/>
</dbReference>
<name>A0A7S1QIG7_NEODS</name>
<accession>A0A7S1QIG7</accession>
<dbReference type="GO" id="GO:0005739">
    <property type="term" value="C:mitochondrion"/>
    <property type="evidence" value="ECO:0007669"/>
    <property type="project" value="TreeGrafter"/>
</dbReference>
<dbReference type="CDD" id="cd20261">
    <property type="entry name" value="Complex1_LYR_LYRM1"/>
    <property type="match status" value="1"/>
</dbReference>
<evidence type="ECO:0000313" key="4">
    <source>
        <dbReference type="EMBL" id="CAD9139682.1"/>
    </source>
</evidence>
<gene>
    <name evidence="4" type="ORF">NDES1114_LOCUS26989</name>
</gene>
<feature type="compositionally biased region" description="Basic and acidic residues" evidence="2">
    <location>
        <begin position="177"/>
        <end position="191"/>
    </location>
</feature>
<feature type="compositionally biased region" description="Low complexity" evidence="2">
    <location>
        <begin position="15"/>
        <end position="36"/>
    </location>
</feature>
<feature type="region of interest" description="Disordered" evidence="2">
    <location>
        <begin position="170"/>
        <end position="191"/>
    </location>
</feature>
<feature type="domain" description="Complex 1 LYR protein" evidence="3">
    <location>
        <begin position="51"/>
        <end position="101"/>
    </location>
</feature>
<evidence type="ECO:0000259" key="3">
    <source>
        <dbReference type="Pfam" id="PF05347"/>
    </source>
</evidence>
<reference evidence="4" key="1">
    <citation type="submission" date="2021-01" db="EMBL/GenBank/DDBJ databases">
        <authorList>
            <person name="Corre E."/>
            <person name="Pelletier E."/>
            <person name="Niang G."/>
            <person name="Scheremetjew M."/>
            <person name="Finn R."/>
            <person name="Kale V."/>
            <person name="Holt S."/>
            <person name="Cochrane G."/>
            <person name="Meng A."/>
            <person name="Brown T."/>
            <person name="Cohen L."/>
        </authorList>
    </citation>
    <scope>NUCLEOTIDE SEQUENCE</scope>
    <source>
        <strain evidence="4">CCAP 1951/1</strain>
    </source>
</reference>
<dbReference type="PANTHER" id="PTHR14273:SF0">
    <property type="entry name" value="LYR MOTIF-CONTAINING PROTEIN 1"/>
    <property type="match status" value="1"/>
</dbReference>
<organism evidence="4">
    <name type="scientific">Neobodo designis</name>
    <name type="common">Flagellated protozoan</name>
    <name type="synonym">Bodo designis</name>
    <dbReference type="NCBI Taxonomy" id="312471"/>
    <lineage>
        <taxon>Eukaryota</taxon>
        <taxon>Discoba</taxon>
        <taxon>Euglenozoa</taxon>
        <taxon>Kinetoplastea</taxon>
        <taxon>Metakinetoplastina</taxon>
        <taxon>Neobodonida</taxon>
        <taxon>Neobodo</taxon>
    </lineage>
</organism>
<evidence type="ECO:0000256" key="1">
    <source>
        <dbReference type="ARBA" id="ARBA00009508"/>
    </source>
</evidence>
<dbReference type="AlphaFoldDB" id="A0A7S1QIG7"/>
<feature type="region of interest" description="Disordered" evidence="2">
    <location>
        <begin position="15"/>
        <end position="45"/>
    </location>
</feature>
<dbReference type="InterPro" id="IPR040330">
    <property type="entry name" value="LYRM1"/>
</dbReference>
<evidence type="ECO:0000256" key="2">
    <source>
        <dbReference type="SAM" id="MobiDB-lite"/>
    </source>
</evidence>
<dbReference type="Pfam" id="PF05347">
    <property type="entry name" value="Complex1_LYR"/>
    <property type="match status" value="1"/>
</dbReference>
<dbReference type="InterPro" id="IPR045294">
    <property type="entry name" value="Complex1_LYR_LYRM1"/>
</dbReference>
<protein>
    <recommendedName>
        <fullName evidence="3">Complex 1 LYR protein domain-containing protein</fullName>
    </recommendedName>
</protein>
<sequence>MLRGASCIALCAARPTSSGTGLSTSGGDPTPSSAGSADGPTALQGNPYRGDVLRWYRKMLKAAFDVDWPNDEDAEYVLDETRRMFRRNQHLREVALIQRKVFEAEARYTLAVHYKIPYPRMYHHTQGAEPGSGVEYSAYLDSCYDGDEANGKYLMEPGRRTGWVAAFSPGTGQGAFHVDDKKPDEDYDKQY</sequence>
<proteinExistence type="inferred from homology"/>
<dbReference type="InterPro" id="IPR008011">
    <property type="entry name" value="Complex1_LYR_dom"/>
</dbReference>